<dbReference type="InterPro" id="IPR013826">
    <property type="entry name" value="Topo_IA_cen_sub3"/>
</dbReference>
<keyword evidence="2" id="KW-1185">Reference proteome</keyword>
<evidence type="ECO:0000313" key="1">
    <source>
        <dbReference type="EMBL" id="AXJ01071.1"/>
    </source>
</evidence>
<gene>
    <name evidence="1" type="ORF">CYPRO_1821</name>
</gene>
<sequence>MPEHRQEIISGTLLIVESPVIAETINRLGLPQLEAIATRGYAWLPKLTPTGQLVARANPDLPEVRKELRHKAPAFTQICIACDDDPSGAFIARATAKYLGKRGGIRFGKLKGLTKESLEEMTATAVPEPADQSEQLRRHFFIRQAFKRITTIQLPLHTQLAVAILARPFETNSFVTLDESRVFRAVRPVKTDFAATFIVSRSSTSGLYTAVPKPPSTAFLPYVTGQSFAGTQERLNRLFCFQDEALSHNLISYPRTRSSAWYNENWEMLSEQFQRKYPEQICIPKAMRAVADSKSNHDALHVTRLVHTPHSLRPFLKSDLLHLYQKLYARTTEALAVPDEIHQDKVWMDESGDYFESEPVASGRSTETLKPVFALENFMQALLETGWVSPGSLGSALDGVLRSGHIILKKHPLTHPELAVHAAIQKLISGCNRTFDLMETATALKSDESLSPEQFNHRCTQLLRDGI</sequence>
<protein>
    <submittedName>
        <fullName evidence="1">DNA topoisomerase IA</fullName>
    </submittedName>
</protein>
<dbReference type="KEGG" id="cprv:CYPRO_1821"/>
<dbReference type="GO" id="GO:0016853">
    <property type="term" value="F:isomerase activity"/>
    <property type="evidence" value="ECO:0007669"/>
    <property type="project" value="UniProtKB-KW"/>
</dbReference>
<dbReference type="SUPFAM" id="SSF56712">
    <property type="entry name" value="Prokaryotic type I DNA topoisomerase"/>
    <property type="match status" value="1"/>
</dbReference>
<dbReference type="RefSeq" id="WP_114984302.1">
    <property type="nucleotide sequence ID" value="NZ_CP027806.1"/>
</dbReference>
<dbReference type="Gene3D" id="1.10.290.10">
    <property type="entry name" value="Topoisomerase I, domain 4"/>
    <property type="match status" value="1"/>
</dbReference>
<name>A0A345UKR9_9BACT</name>
<keyword evidence="1" id="KW-0413">Isomerase</keyword>
<organism evidence="1 2">
    <name type="scientific">Cyclonatronum proteinivorum</name>
    <dbReference type="NCBI Taxonomy" id="1457365"/>
    <lineage>
        <taxon>Bacteria</taxon>
        <taxon>Pseudomonadati</taxon>
        <taxon>Balneolota</taxon>
        <taxon>Balneolia</taxon>
        <taxon>Balneolales</taxon>
        <taxon>Cyclonatronaceae</taxon>
        <taxon>Cyclonatronum</taxon>
    </lineage>
</organism>
<evidence type="ECO:0000313" key="2">
    <source>
        <dbReference type="Proteomes" id="UP000254808"/>
    </source>
</evidence>
<dbReference type="EMBL" id="CP027806">
    <property type="protein sequence ID" value="AXJ01071.1"/>
    <property type="molecule type" value="Genomic_DNA"/>
</dbReference>
<accession>A0A345UKR9</accession>
<dbReference type="AlphaFoldDB" id="A0A345UKR9"/>
<dbReference type="OrthoDB" id="1522569at2"/>
<dbReference type="InterPro" id="IPR023405">
    <property type="entry name" value="Topo_IA_core_domain"/>
</dbReference>
<reference evidence="1 2" key="1">
    <citation type="submission" date="2018-03" db="EMBL/GenBank/DDBJ databases">
        <title>Phenotypic and genomic properties of Cyclonatronum proteinivorum gen. nov., sp. nov., a haloalkaliphilic bacteroidete from soda lakes possessing Na+-translocating rhodopsin.</title>
        <authorList>
            <person name="Toshchakov S.V."/>
            <person name="Korzhenkov A."/>
            <person name="Samarov N.I."/>
            <person name="Kublanov I.V."/>
            <person name="Muntyan M.S."/>
            <person name="Sorokin D.Y."/>
        </authorList>
    </citation>
    <scope>NUCLEOTIDE SEQUENCE [LARGE SCALE GENOMIC DNA]</scope>
    <source>
        <strain evidence="1 2">Omega</strain>
    </source>
</reference>
<dbReference type="Gene3D" id="3.40.50.140">
    <property type="match status" value="1"/>
</dbReference>
<dbReference type="Proteomes" id="UP000254808">
    <property type="component" value="Chromosome"/>
</dbReference>
<proteinExistence type="predicted"/>
<dbReference type="CDD" id="cd00188">
    <property type="entry name" value="TOPRIM"/>
    <property type="match status" value="1"/>
</dbReference>